<dbReference type="GO" id="GO:0003677">
    <property type="term" value="F:DNA binding"/>
    <property type="evidence" value="ECO:0007669"/>
    <property type="project" value="InterPro"/>
</dbReference>
<feature type="region of interest" description="Disordered" evidence="1">
    <location>
        <begin position="156"/>
        <end position="210"/>
    </location>
</feature>
<feature type="compositionally biased region" description="Polar residues" evidence="1">
    <location>
        <begin position="195"/>
        <end position="206"/>
    </location>
</feature>
<name>A0AAV7KI60_9METZ</name>
<keyword evidence="4" id="KW-1185">Reference proteome</keyword>
<dbReference type="GO" id="GO:0004518">
    <property type="term" value="F:nuclease activity"/>
    <property type="evidence" value="ECO:0007669"/>
    <property type="project" value="InterPro"/>
</dbReference>
<proteinExistence type="predicted"/>
<evidence type="ECO:0000313" key="4">
    <source>
        <dbReference type="Proteomes" id="UP001165289"/>
    </source>
</evidence>
<organism evidence="3 4">
    <name type="scientific">Oopsacas minuta</name>
    <dbReference type="NCBI Taxonomy" id="111878"/>
    <lineage>
        <taxon>Eukaryota</taxon>
        <taxon>Metazoa</taxon>
        <taxon>Porifera</taxon>
        <taxon>Hexactinellida</taxon>
        <taxon>Hexasterophora</taxon>
        <taxon>Lyssacinosida</taxon>
        <taxon>Leucopsacidae</taxon>
        <taxon>Oopsacas</taxon>
    </lineage>
</organism>
<accession>A0AAV7KI60</accession>
<gene>
    <name evidence="3" type="ORF">LOD99_10226</name>
</gene>
<feature type="compositionally biased region" description="Low complexity" evidence="1">
    <location>
        <begin position="175"/>
        <end position="194"/>
    </location>
</feature>
<dbReference type="GO" id="GO:0006281">
    <property type="term" value="P:DNA repair"/>
    <property type="evidence" value="ECO:0007669"/>
    <property type="project" value="UniProtKB-ARBA"/>
</dbReference>
<dbReference type="InterPro" id="IPR011335">
    <property type="entry name" value="Restrct_endonuc-II-like"/>
</dbReference>
<reference evidence="3 4" key="1">
    <citation type="journal article" date="2023" name="BMC Biol.">
        <title>The compact genome of the sponge Oopsacas minuta (Hexactinellida) is lacking key metazoan core genes.</title>
        <authorList>
            <person name="Santini S."/>
            <person name="Schenkelaars Q."/>
            <person name="Jourda C."/>
            <person name="Duchesne M."/>
            <person name="Belahbib H."/>
            <person name="Rocher C."/>
            <person name="Selva M."/>
            <person name="Riesgo A."/>
            <person name="Vervoort M."/>
            <person name="Leys S.P."/>
            <person name="Kodjabachian L."/>
            <person name="Le Bivic A."/>
            <person name="Borchiellini C."/>
            <person name="Claverie J.M."/>
            <person name="Renard E."/>
        </authorList>
    </citation>
    <scope>NUCLEOTIDE SEQUENCE [LARGE SCALE GENOMIC DNA]</scope>
    <source>
        <strain evidence="3">SPO-2</strain>
    </source>
</reference>
<dbReference type="InterPro" id="IPR006166">
    <property type="entry name" value="ERCC4_domain"/>
</dbReference>
<evidence type="ECO:0000256" key="1">
    <source>
        <dbReference type="SAM" id="MobiDB-lite"/>
    </source>
</evidence>
<dbReference type="SMART" id="SM00891">
    <property type="entry name" value="ERCC4"/>
    <property type="match status" value="1"/>
</dbReference>
<dbReference type="SUPFAM" id="SSF47781">
    <property type="entry name" value="RuvA domain 2-like"/>
    <property type="match status" value="1"/>
</dbReference>
<evidence type="ECO:0000259" key="2">
    <source>
        <dbReference type="SMART" id="SM00891"/>
    </source>
</evidence>
<dbReference type="InterPro" id="IPR010994">
    <property type="entry name" value="RuvA_2-like"/>
</dbReference>
<dbReference type="EMBL" id="JAKMXF010000024">
    <property type="protein sequence ID" value="KAI6660778.1"/>
    <property type="molecule type" value="Genomic_DNA"/>
</dbReference>
<comment type="caution">
    <text evidence="3">The sequence shown here is derived from an EMBL/GenBank/DDBJ whole genome shotgun (WGS) entry which is preliminary data.</text>
</comment>
<feature type="domain" description="ERCC4" evidence="2">
    <location>
        <begin position="254"/>
        <end position="336"/>
    </location>
</feature>
<dbReference type="Gene3D" id="3.40.50.10130">
    <property type="match status" value="1"/>
</dbReference>
<dbReference type="Proteomes" id="UP001165289">
    <property type="component" value="Unassembled WGS sequence"/>
</dbReference>
<sequence>MIYYRFNERQFDSIITDSSGDIEAEEVYGPIDEEEEERLYFESIANKKSNADTIFTPPRSVKQVKPDNSVILIEDTVELLLAGSIDNKEHVEASFSLGMDEWLGDLEVFDSIEEHKQLIVDKDNSSKVNISPPENPTFSLGMDDWWEDIAPKDLDTDFLTNNQPTSPPTEPFSKPSTLSLSTTTTTSTPVLSTPKELTQPTQLLPTSPSPICLPRKSIQIESFSSTFNSPIYSNKTTHAAVMTSSLNDSDSPLIIFADSREVSGSQILSSLRIKHNIIIQVYSLKQCSYVVSSRMAVDRQNFSDLSQPNSTQKIIDRARSMCELYERGSIIIEKDRFNAKLHGAIKPCVLSRNQLFLSNLARLCKSRLSVLYSGSEQNTIDILVSLSKKEAKRGHKIIGSLTQIDTSLFKFLCCIPRINPPVALGLATYLRNLDQLSSITPEELKKNCHGITKEQIDSIQKIFAHRFRSFALVQ</sequence>
<evidence type="ECO:0000313" key="3">
    <source>
        <dbReference type="EMBL" id="KAI6660778.1"/>
    </source>
</evidence>
<dbReference type="AlphaFoldDB" id="A0AAV7KI60"/>
<protein>
    <submittedName>
        <fullName evidence="3">Fanconi anemia group M protein-like</fullName>
    </submittedName>
</protein>
<dbReference type="SUPFAM" id="SSF52980">
    <property type="entry name" value="Restriction endonuclease-like"/>
    <property type="match status" value="1"/>
</dbReference>